<evidence type="ECO:0000313" key="3">
    <source>
        <dbReference type="EnsemblPlants" id="cds.evm.model.05.1296"/>
    </source>
</evidence>
<evidence type="ECO:0000313" key="4">
    <source>
        <dbReference type="Proteomes" id="UP000596661"/>
    </source>
</evidence>
<reference evidence="3" key="1">
    <citation type="submission" date="2018-11" db="EMBL/GenBank/DDBJ databases">
        <authorList>
            <person name="Grassa J C."/>
        </authorList>
    </citation>
    <scope>NUCLEOTIDE SEQUENCE [LARGE SCALE GENOMIC DNA]</scope>
</reference>
<keyword evidence="2" id="KW-0812">Transmembrane</keyword>
<dbReference type="Proteomes" id="UP000596661">
    <property type="component" value="Chromosome 5"/>
</dbReference>
<dbReference type="EMBL" id="UZAU01000521">
    <property type="status" value="NOT_ANNOTATED_CDS"/>
    <property type="molecule type" value="Genomic_DNA"/>
</dbReference>
<evidence type="ECO:0000256" key="2">
    <source>
        <dbReference type="SAM" id="Phobius"/>
    </source>
</evidence>
<feature type="region of interest" description="Disordered" evidence="1">
    <location>
        <begin position="1"/>
        <end position="26"/>
    </location>
</feature>
<name>A0A803PKS2_CANSA</name>
<dbReference type="Gramene" id="evm.model.05.1296">
    <property type="protein sequence ID" value="cds.evm.model.05.1296"/>
    <property type="gene ID" value="evm.TU.05.1296"/>
</dbReference>
<accession>A0A803PKS2</accession>
<protein>
    <submittedName>
        <fullName evidence="3">Uncharacterized protein</fullName>
    </submittedName>
</protein>
<dbReference type="EnsemblPlants" id="evm.model.05.1296">
    <property type="protein sequence ID" value="cds.evm.model.05.1296"/>
    <property type="gene ID" value="evm.TU.05.1296"/>
</dbReference>
<proteinExistence type="predicted"/>
<keyword evidence="2" id="KW-0472">Membrane</keyword>
<sequence>LQSCTSPKHNFGSRVQPRPCPGSHSPSPDPLLVSILVSSHCGTVGRSRSLSLGSCLDFVSREVGFWPLRVLSLGSALVYVPNPDTHYGPAQASTSDPVSPRSEYPIQGPTPSLAQDGSPVQVYGSYRSSCLGLNRPCSLSPRLDQVFVKVNSRSIVLIPIFSSIFGLVPAWVLMLCLEIVLELGLGPGLRPRPKTKTCVLQRDTGQGRAPSSPSTVFRFGSRFQAPSLDTPISVPVLGFRWVLVPAEVLILLVWVRSLGLVWAEVSIPCPKSQNLGSEFRSRVRGAASKSLGSYLDPYLGPSLGFVIGPKSGMGPSFGPVLLVSVRVMAPVQSVSRSLSLSQVWVLVTIPAFDSGPAWFLVLGLDPSWWEGTEVLVRSLWVKIWVRMSSQVHVHCLNSNLGCALVWVSAHSPKFCSVLAQVSFLVSGPDLGLGPKFLASSDSSQVTVTSFGRSLDPLSVHVDDLSLEARFIFS</sequence>
<dbReference type="AlphaFoldDB" id="A0A803PKS2"/>
<evidence type="ECO:0000256" key="1">
    <source>
        <dbReference type="SAM" id="MobiDB-lite"/>
    </source>
</evidence>
<keyword evidence="4" id="KW-1185">Reference proteome</keyword>
<organism evidence="3 4">
    <name type="scientific">Cannabis sativa</name>
    <name type="common">Hemp</name>
    <name type="synonym">Marijuana</name>
    <dbReference type="NCBI Taxonomy" id="3483"/>
    <lineage>
        <taxon>Eukaryota</taxon>
        <taxon>Viridiplantae</taxon>
        <taxon>Streptophyta</taxon>
        <taxon>Embryophyta</taxon>
        <taxon>Tracheophyta</taxon>
        <taxon>Spermatophyta</taxon>
        <taxon>Magnoliopsida</taxon>
        <taxon>eudicotyledons</taxon>
        <taxon>Gunneridae</taxon>
        <taxon>Pentapetalae</taxon>
        <taxon>rosids</taxon>
        <taxon>fabids</taxon>
        <taxon>Rosales</taxon>
        <taxon>Cannabaceae</taxon>
        <taxon>Cannabis</taxon>
    </lineage>
</organism>
<feature type="transmembrane region" description="Helical" evidence="2">
    <location>
        <begin position="155"/>
        <end position="181"/>
    </location>
</feature>
<reference evidence="3" key="2">
    <citation type="submission" date="2021-03" db="UniProtKB">
        <authorList>
            <consortium name="EnsemblPlants"/>
        </authorList>
    </citation>
    <scope>IDENTIFICATION</scope>
</reference>
<keyword evidence="2" id="KW-1133">Transmembrane helix</keyword>
<feature type="region of interest" description="Disordered" evidence="1">
    <location>
        <begin position="89"/>
        <end position="117"/>
    </location>
</feature>